<keyword evidence="2" id="KW-1185">Reference proteome</keyword>
<protein>
    <submittedName>
        <fullName evidence="1">Uncharacterized protein</fullName>
    </submittedName>
</protein>
<dbReference type="RefSeq" id="WP_208054022.1">
    <property type="nucleotide sequence ID" value="NZ_JAGEMK010000001.1"/>
</dbReference>
<sequence length="283" mass="29073">MVYTLSSPTVLASDAACQPRAVELLDTLSGVFRLTDRGVTHLGLHALDLDAPTVATAWESVVAADAAGLSTVDELTRVASDGPEHGVTLALSRLGTVADVVRLVVTEAHPWPDPATVDVPGCGRLPASAAAAAGAVAQEWVGPAAPARAAQTLAGPWRHMHGHAGVVVETTGAHGPRGAGVQQLCESIRRRALTLDDLASVEWETGEWSGAMHVAAWAAHTADLLREQMVAVLDVTAEVVRSAPGAAPHQLRHGLLAAQALAVAAVVDDLVDPLAAGVLRRAA</sequence>
<organism evidence="1 2">
    <name type="scientific">Actinotalea soli</name>
    <dbReference type="NCBI Taxonomy" id="2819234"/>
    <lineage>
        <taxon>Bacteria</taxon>
        <taxon>Bacillati</taxon>
        <taxon>Actinomycetota</taxon>
        <taxon>Actinomycetes</taxon>
        <taxon>Micrococcales</taxon>
        <taxon>Cellulomonadaceae</taxon>
        <taxon>Actinotalea</taxon>
    </lineage>
</organism>
<dbReference type="AlphaFoldDB" id="A0A939LQQ7"/>
<reference evidence="1" key="1">
    <citation type="submission" date="2021-03" db="EMBL/GenBank/DDBJ databases">
        <title>Actinotalea soli sp. nov., isolated from soil.</title>
        <authorList>
            <person name="Ping W."/>
            <person name="Zhang J."/>
        </authorList>
    </citation>
    <scope>NUCLEOTIDE SEQUENCE</scope>
    <source>
        <strain evidence="1">BY-33</strain>
    </source>
</reference>
<name>A0A939LQQ7_9CELL</name>
<evidence type="ECO:0000313" key="1">
    <source>
        <dbReference type="EMBL" id="MBO1750364.1"/>
    </source>
</evidence>
<dbReference type="EMBL" id="JAGEMK010000001">
    <property type="protein sequence ID" value="MBO1750364.1"/>
    <property type="molecule type" value="Genomic_DNA"/>
</dbReference>
<gene>
    <name evidence="1" type="ORF">J4G33_00945</name>
</gene>
<proteinExistence type="predicted"/>
<accession>A0A939LQQ7</accession>
<evidence type="ECO:0000313" key="2">
    <source>
        <dbReference type="Proteomes" id="UP000664209"/>
    </source>
</evidence>
<dbReference type="Proteomes" id="UP000664209">
    <property type="component" value="Unassembled WGS sequence"/>
</dbReference>
<comment type="caution">
    <text evidence="1">The sequence shown here is derived from an EMBL/GenBank/DDBJ whole genome shotgun (WGS) entry which is preliminary data.</text>
</comment>